<dbReference type="PIRSF" id="PIRSF002741">
    <property type="entry name" value="MppA"/>
    <property type="match status" value="1"/>
</dbReference>
<keyword evidence="3" id="KW-0732">Signal</keyword>
<dbReference type="Pfam" id="PF00496">
    <property type="entry name" value="SBP_bac_5"/>
    <property type="match status" value="1"/>
</dbReference>
<proteinExistence type="inferred from homology"/>
<dbReference type="PROSITE" id="PS51257">
    <property type="entry name" value="PROKAR_LIPOPROTEIN"/>
    <property type="match status" value="1"/>
</dbReference>
<keyword evidence="6" id="KW-1185">Reference proteome</keyword>
<evidence type="ECO:0000313" key="6">
    <source>
        <dbReference type="Proteomes" id="UP001595945"/>
    </source>
</evidence>
<dbReference type="PROSITE" id="PS51318">
    <property type="entry name" value="TAT"/>
    <property type="match status" value="1"/>
</dbReference>
<dbReference type="InterPro" id="IPR030678">
    <property type="entry name" value="Peptide/Ni-bd"/>
</dbReference>
<dbReference type="RefSeq" id="WP_254267701.1">
    <property type="nucleotide sequence ID" value="NZ_CP100400.1"/>
</dbReference>
<comment type="similarity">
    <text evidence="1">Belongs to the bacterial solute-binding protein 5 family.</text>
</comment>
<dbReference type="CDD" id="cd00995">
    <property type="entry name" value="PBP2_NikA_DppA_OppA_like"/>
    <property type="match status" value="1"/>
</dbReference>
<dbReference type="EMBL" id="JBHSHT010000001">
    <property type="protein sequence ID" value="MFC4822779.1"/>
    <property type="molecule type" value="Genomic_DNA"/>
</dbReference>
<name>A0ABD5PX16_9EURY</name>
<dbReference type="SUPFAM" id="SSF53850">
    <property type="entry name" value="Periplasmic binding protein-like II"/>
    <property type="match status" value="1"/>
</dbReference>
<gene>
    <name evidence="5" type="ORF">ACFO9K_00745</name>
</gene>
<dbReference type="Gene3D" id="3.40.190.10">
    <property type="entry name" value="Periplasmic binding protein-like II"/>
    <property type="match status" value="1"/>
</dbReference>
<evidence type="ECO:0000313" key="5">
    <source>
        <dbReference type="EMBL" id="MFC4822779.1"/>
    </source>
</evidence>
<dbReference type="GeneID" id="73046180"/>
<dbReference type="InterPro" id="IPR000914">
    <property type="entry name" value="SBP_5_dom"/>
</dbReference>
<dbReference type="InterPro" id="IPR006311">
    <property type="entry name" value="TAT_signal"/>
</dbReference>
<dbReference type="AlphaFoldDB" id="A0ABD5PX16"/>
<dbReference type="Proteomes" id="UP001595945">
    <property type="component" value="Unassembled WGS sequence"/>
</dbReference>
<organism evidence="5 6">
    <name type="scientific">Halorussus aquaticus</name>
    <dbReference type="NCBI Taxonomy" id="2953748"/>
    <lineage>
        <taxon>Archaea</taxon>
        <taxon>Methanobacteriati</taxon>
        <taxon>Methanobacteriota</taxon>
        <taxon>Stenosarchaea group</taxon>
        <taxon>Halobacteria</taxon>
        <taxon>Halobacteriales</taxon>
        <taxon>Haladaptataceae</taxon>
        <taxon>Halorussus</taxon>
    </lineage>
</organism>
<reference evidence="5 6" key="1">
    <citation type="journal article" date="2019" name="Int. J. Syst. Evol. Microbiol.">
        <title>The Global Catalogue of Microorganisms (GCM) 10K type strain sequencing project: providing services to taxonomists for standard genome sequencing and annotation.</title>
        <authorList>
            <consortium name="The Broad Institute Genomics Platform"/>
            <consortium name="The Broad Institute Genome Sequencing Center for Infectious Disease"/>
            <person name="Wu L."/>
            <person name="Ma J."/>
        </authorList>
    </citation>
    <scope>NUCLEOTIDE SEQUENCE [LARGE SCALE GENOMIC DNA]</scope>
    <source>
        <strain evidence="5 6">XZYJ18</strain>
    </source>
</reference>
<comment type="caution">
    <text evidence="5">The sequence shown here is derived from an EMBL/GenBank/DDBJ whole genome shotgun (WGS) entry which is preliminary data.</text>
</comment>
<accession>A0ABD5PX16</accession>
<dbReference type="GO" id="GO:0042597">
    <property type="term" value="C:periplasmic space"/>
    <property type="evidence" value="ECO:0007669"/>
    <property type="project" value="UniProtKB-ARBA"/>
</dbReference>
<evidence type="ECO:0000259" key="4">
    <source>
        <dbReference type="Pfam" id="PF00496"/>
    </source>
</evidence>
<protein>
    <submittedName>
        <fullName evidence="5">ABC transporter substrate-binding protein</fullName>
    </submittedName>
</protein>
<evidence type="ECO:0000256" key="2">
    <source>
        <dbReference type="ARBA" id="ARBA00022448"/>
    </source>
</evidence>
<sequence length="596" mass="65158">MRPNEPATPSSTSRRAFLGTAGSVAVGVGLAGCSGSAPTADDSDRDRTFQMVGEPIQTLDPAATNDSATTTVITQLFDGLVHYPKGNIGPELLLADDHSVSDDGTVHTFELDPEATFADGRPVRADDVVYSFERAVASEHSASASKLLDVLGVEHRTETVETEDGSAERYEPGTLGVEAIADRTVEIRLSEPFHAAMGVLAYPSLSVVPEGIVGDVEGYDGEMSYSEFATENPVGAGPFEFETWTKDVEYAVSARDDYRGDGPYVDGIRWEVTSTPSAEYTYAINKNADAFWIPSGKFDPNLVSIETTDEKGRKVGTYGPLPENGETVQYHQIPQTWTFYLGFNAERVAKPVRRAVAYVLNQQMQVEKVHEGRGERAAHLTPPNVYPGGNSAYQSDAEEYPYGLDESRFEAARDALADAGHGPDDPAEVTLTVYDAAAWFETGKLLRDKLARVGVDLSVERAPFPTIAERGRNGKLEAFSYGWVMEYPAPDSFLEILYPPSSDEQFFNWGGTPAADRAKQAWERVLSHSSASEADRQARVEAYRQMETANWEDVVALPVYHPVGEGFYYDWVDVPKTGAAGFSMHKYDDVRVGSRD</sequence>
<evidence type="ECO:0000256" key="3">
    <source>
        <dbReference type="ARBA" id="ARBA00022729"/>
    </source>
</evidence>
<dbReference type="PANTHER" id="PTHR30290">
    <property type="entry name" value="PERIPLASMIC BINDING COMPONENT OF ABC TRANSPORTER"/>
    <property type="match status" value="1"/>
</dbReference>
<keyword evidence="2" id="KW-0813">Transport</keyword>
<dbReference type="PANTHER" id="PTHR30290:SF9">
    <property type="entry name" value="OLIGOPEPTIDE-BINDING PROTEIN APPA"/>
    <property type="match status" value="1"/>
</dbReference>
<dbReference type="Gene3D" id="3.10.105.10">
    <property type="entry name" value="Dipeptide-binding Protein, Domain 3"/>
    <property type="match status" value="1"/>
</dbReference>
<evidence type="ECO:0000256" key="1">
    <source>
        <dbReference type="ARBA" id="ARBA00005695"/>
    </source>
</evidence>
<feature type="domain" description="Solute-binding protein family 5" evidence="4">
    <location>
        <begin position="91"/>
        <end position="501"/>
    </location>
</feature>
<dbReference type="InterPro" id="IPR039424">
    <property type="entry name" value="SBP_5"/>
</dbReference>